<keyword evidence="2" id="KW-0472">Membrane</keyword>
<gene>
    <name evidence="3" type="ORF">H072_168</name>
</gene>
<dbReference type="AlphaFoldDB" id="S8CDL5"/>
<dbReference type="Gene3D" id="1.25.40.10">
    <property type="entry name" value="Tetratricopeptide repeat domain"/>
    <property type="match status" value="1"/>
</dbReference>
<feature type="region of interest" description="Disordered" evidence="1">
    <location>
        <begin position="1"/>
        <end position="49"/>
    </location>
</feature>
<feature type="compositionally biased region" description="Polar residues" evidence="1">
    <location>
        <begin position="1"/>
        <end position="16"/>
    </location>
</feature>
<dbReference type="HOGENOM" id="CLU_855350_0_0_1"/>
<dbReference type="SUPFAM" id="SSF48452">
    <property type="entry name" value="TPR-like"/>
    <property type="match status" value="1"/>
</dbReference>
<dbReference type="Proteomes" id="UP000015100">
    <property type="component" value="Unassembled WGS sequence"/>
</dbReference>
<name>S8CDL5_DACHA</name>
<dbReference type="InterPro" id="IPR011990">
    <property type="entry name" value="TPR-like_helical_dom_sf"/>
</dbReference>
<reference evidence="3 4" key="1">
    <citation type="journal article" date="2013" name="PLoS Genet.">
        <title>Genomic mechanisms accounting for the adaptation to parasitism in nematode-trapping fungi.</title>
        <authorList>
            <person name="Meerupati T."/>
            <person name="Andersson K.M."/>
            <person name="Friman E."/>
            <person name="Kumar D."/>
            <person name="Tunlid A."/>
            <person name="Ahren D."/>
        </authorList>
    </citation>
    <scope>NUCLEOTIDE SEQUENCE [LARGE SCALE GENOMIC DNA]</scope>
    <source>
        <strain evidence="3 4">CBS 200.50</strain>
    </source>
</reference>
<feature type="transmembrane region" description="Helical" evidence="2">
    <location>
        <begin position="302"/>
        <end position="323"/>
    </location>
</feature>
<reference evidence="4" key="2">
    <citation type="submission" date="2013-04" db="EMBL/GenBank/DDBJ databases">
        <title>Genomic mechanisms accounting for the adaptation to parasitism in nematode-trapping fungi.</title>
        <authorList>
            <person name="Ahren D.G."/>
        </authorList>
    </citation>
    <scope>NUCLEOTIDE SEQUENCE [LARGE SCALE GENOMIC DNA]</scope>
    <source>
        <strain evidence="4">CBS 200.50</strain>
    </source>
</reference>
<evidence type="ECO:0000313" key="3">
    <source>
        <dbReference type="EMBL" id="EPS45802.1"/>
    </source>
</evidence>
<keyword evidence="2" id="KW-0812">Transmembrane</keyword>
<organism evidence="3 4">
    <name type="scientific">Dactylellina haptotyla (strain CBS 200.50)</name>
    <name type="common">Nematode-trapping fungus</name>
    <name type="synonym">Monacrosporium haptotylum</name>
    <dbReference type="NCBI Taxonomy" id="1284197"/>
    <lineage>
        <taxon>Eukaryota</taxon>
        <taxon>Fungi</taxon>
        <taxon>Dikarya</taxon>
        <taxon>Ascomycota</taxon>
        <taxon>Pezizomycotina</taxon>
        <taxon>Orbiliomycetes</taxon>
        <taxon>Orbiliales</taxon>
        <taxon>Orbiliaceae</taxon>
        <taxon>Dactylellina</taxon>
    </lineage>
</organism>
<sequence>MARNTPTQTSPLSNSDGRWLPSYGTISTPDSEPPPYNTLQPGPSRVPQEQDVERLNWYMSTLTTTENRGDWALAITILKQFMTITEVPDTDMSTKHLPYYRRLAGLYYNSMRWESMIEMLEKAQVTNMPLQQQINAHHMLAIAYLQRQLVDKAENTIRGALEIARDNVKAGYSNRRFRLFRRSTSFKRDPLVLDSYAILATVLYQKGDVLEAAFYKSFLDPKKYNRASAVLPPPLLLKFGNVDYTVNRAPQSDRENRGLYSGGNLWTRDPTTYAVKMSPSFRKTTLGAAVGARNRHLRGNKLLVQIWYIMIFVVIAYIFYFFLYM</sequence>
<evidence type="ECO:0000256" key="2">
    <source>
        <dbReference type="SAM" id="Phobius"/>
    </source>
</evidence>
<keyword evidence="2" id="KW-1133">Transmembrane helix</keyword>
<accession>S8CDL5</accession>
<protein>
    <submittedName>
        <fullName evidence="3">Uncharacterized protein</fullName>
    </submittedName>
</protein>
<dbReference type="EMBL" id="AQGS01000003">
    <property type="protein sequence ID" value="EPS45802.1"/>
    <property type="molecule type" value="Genomic_DNA"/>
</dbReference>
<proteinExistence type="predicted"/>
<comment type="caution">
    <text evidence="3">The sequence shown here is derived from an EMBL/GenBank/DDBJ whole genome shotgun (WGS) entry which is preliminary data.</text>
</comment>
<evidence type="ECO:0000313" key="4">
    <source>
        <dbReference type="Proteomes" id="UP000015100"/>
    </source>
</evidence>
<keyword evidence="4" id="KW-1185">Reference proteome</keyword>
<evidence type="ECO:0000256" key="1">
    <source>
        <dbReference type="SAM" id="MobiDB-lite"/>
    </source>
</evidence>